<keyword evidence="4" id="KW-1185">Reference proteome</keyword>
<gene>
    <name evidence="3" type="ORF">FB465_6929</name>
</gene>
<reference evidence="3 4" key="1">
    <citation type="submission" date="2019-06" db="EMBL/GenBank/DDBJ databases">
        <title>Sequencing the genomes of 1000 actinobacteria strains.</title>
        <authorList>
            <person name="Klenk H.-P."/>
        </authorList>
    </citation>
    <scope>NUCLEOTIDE SEQUENCE [LARGE SCALE GENOMIC DNA]</scope>
    <source>
        <strain evidence="3 4">DSM 41649</strain>
    </source>
</reference>
<dbReference type="Proteomes" id="UP000318416">
    <property type="component" value="Unassembled WGS sequence"/>
</dbReference>
<proteinExistence type="predicted"/>
<protein>
    <recommendedName>
        <fullName evidence="5">Lipoprotein</fullName>
    </recommendedName>
</protein>
<accession>A0A561F1J1</accession>
<evidence type="ECO:0000313" key="4">
    <source>
        <dbReference type="Proteomes" id="UP000318416"/>
    </source>
</evidence>
<evidence type="ECO:0000256" key="2">
    <source>
        <dbReference type="SAM" id="SignalP"/>
    </source>
</evidence>
<dbReference type="OrthoDB" id="4328722at2"/>
<dbReference type="RefSeq" id="WP_145796821.1">
    <property type="nucleotide sequence ID" value="NZ_BAAABR010000039.1"/>
</dbReference>
<dbReference type="AlphaFoldDB" id="A0A561F1J1"/>
<comment type="caution">
    <text evidence="3">The sequence shown here is derived from an EMBL/GenBank/DDBJ whole genome shotgun (WGS) entry which is preliminary data.</text>
</comment>
<evidence type="ECO:0000313" key="3">
    <source>
        <dbReference type="EMBL" id="TWE21724.1"/>
    </source>
</evidence>
<evidence type="ECO:0000256" key="1">
    <source>
        <dbReference type="SAM" id="MobiDB-lite"/>
    </source>
</evidence>
<feature type="signal peptide" evidence="2">
    <location>
        <begin position="1"/>
        <end position="25"/>
    </location>
</feature>
<organism evidence="3 4">
    <name type="scientific">Kitasatospora atroaurantiaca</name>
    <dbReference type="NCBI Taxonomy" id="285545"/>
    <lineage>
        <taxon>Bacteria</taxon>
        <taxon>Bacillati</taxon>
        <taxon>Actinomycetota</taxon>
        <taxon>Actinomycetes</taxon>
        <taxon>Kitasatosporales</taxon>
        <taxon>Streptomycetaceae</taxon>
        <taxon>Kitasatospora</taxon>
    </lineage>
</organism>
<sequence>MNSSIRTVVVPAVTALLVLGGSACAAPASAPHSAASATAAPSTFASTPAPASATTPPRTGSGSLVVTAAQPGAQQVAISTPGQDGPALSPAAQGVQLVSYDPGAGTAVLATAPTTTTPTATPTNTPSPSASAGVVRAGQLIASPPTAAAPQGALIAVTEVRPGGGDKVSVSTRPATLSELLGGTEADGKVAVDPHAIKVTPLVKDLKLSIGGQNGGATAAASGTVELDVKAPIPLPGGASADASGSLQLHPAVNFAYHGAKLGSPRTASIGFDLGAHAQWKISGELARSTGSAPVRLPFAQLHASPVLTVAGIPVVVNVGLTCFLEVSADGKVTVDTEQEVTGSWSVHADYTGGRGWSPVSNASDTKVSPVRLRLAGKAGVRAGLGAEVSVGLYDAVGVEATLEPYLRAQVDGSLTVDTAGNPPKVPGSWALYGGIDLTGALLAHLKIFGTPIIEGKLPLPGYHHEWPIPLGR</sequence>
<evidence type="ECO:0008006" key="5">
    <source>
        <dbReference type="Google" id="ProtNLM"/>
    </source>
</evidence>
<name>A0A561F1J1_9ACTN</name>
<keyword evidence="2" id="KW-0732">Signal</keyword>
<dbReference type="EMBL" id="VIVR01000001">
    <property type="protein sequence ID" value="TWE21724.1"/>
    <property type="molecule type" value="Genomic_DNA"/>
</dbReference>
<feature type="region of interest" description="Disordered" evidence="1">
    <location>
        <begin position="41"/>
        <end position="64"/>
    </location>
</feature>
<feature type="chain" id="PRO_5021781189" description="Lipoprotein" evidence="2">
    <location>
        <begin position="26"/>
        <end position="473"/>
    </location>
</feature>
<feature type="compositionally biased region" description="Low complexity" evidence="1">
    <location>
        <begin position="41"/>
        <end position="57"/>
    </location>
</feature>
<dbReference type="PROSITE" id="PS51257">
    <property type="entry name" value="PROKAR_LIPOPROTEIN"/>
    <property type="match status" value="1"/>
</dbReference>